<keyword evidence="3" id="KW-0106">Calcium</keyword>
<keyword evidence="2" id="KW-0677">Repeat</keyword>
<dbReference type="PRINTS" id="PR00205">
    <property type="entry name" value="CADHERIN"/>
</dbReference>
<comment type="subcellular location">
    <subcellularLocation>
        <location evidence="1">Membrane</location>
    </subcellularLocation>
</comment>
<evidence type="ECO:0000256" key="3">
    <source>
        <dbReference type="ARBA" id="ARBA00022837"/>
    </source>
</evidence>
<feature type="non-terminal residue" evidence="5">
    <location>
        <position position="1"/>
    </location>
</feature>
<dbReference type="InterPro" id="IPR002126">
    <property type="entry name" value="Cadherin-like_dom"/>
</dbReference>
<dbReference type="GO" id="GO:0008013">
    <property type="term" value="F:beta-catenin binding"/>
    <property type="evidence" value="ECO:0007669"/>
    <property type="project" value="TreeGrafter"/>
</dbReference>
<dbReference type="PANTHER" id="PTHR24027">
    <property type="entry name" value="CADHERIN-23"/>
    <property type="match status" value="1"/>
</dbReference>
<feature type="non-terminal residue" evidence="5">
    <location>
        <position position="209"/>
    </location>
</feature>
<dbReference type="Gene3D" id="2.60.40.60">
    <property type="entry name" value="Cadherins"/>
    <property type="match status" value="2"/>
</dbReference>
<proteinExistence type="predicted"/>
<sequence length="209" mass="23007">PQTGVIYTTVGLDYEREQEFRLTVGTRENQRDEQESIATVVVQVTDVNDIPPTFVRVPGPIRVLDVDPVGIPVGRLEARDADGSSPGNVVRYSVIGEGKAPTYFAVDEDMGVITVKDDLRKEIDSQYRIQVRASDLGTPTLAATATVTIFVEHTVKLPYDEPTGFAELEHTVEVEENSQRGTFIKRLGVLNRPPVGTPFECSIYSGNEL</sequence>
<dbReference type="PANTHER" id="PTHR24027:SF443">
    <property type="entry name" value="CADHERIN EGF LAG SEVEN-PASS G-TYPE RECEPTOR 1"/>
    <property type="match status" value="1"/>
</dbReference>
<dbReference type="Pfam" id="PF00028">
    <property type="entry name" value="Cadherin"/>
    <property type="match status" value="1"/>
</dbReference>
<dbReference type="GO" id="GO:0005509">
    <property type="term" value="F:calcium ion binding"/>
    <property type="evidence" value="ECO:0007669"/>
    <property type="project" value="UniProtKB-UniRule"/>
</dbReference>
<dbReference type="CDD" id="cd11304">
    <property type="entry name" value="Cadherin_repeat"/>
    <property type="match status" value="2"/>
</dbReference>
<dbReference type="InterPro" id="IPR039808">
    <property type="entry name" value="Cadherin"/>
</dbReference>
<dbReference type="EMBL" id="OB668581">
    <property type="protein sequence ID" value="CAD7234402.1"/>
    <property type="molecule type" value="Genomic_DNA"/>
</dbReference>
<dbReference type="GO" id="GO:0016342">
    <property type="term" value="C:catenin complex"/>
    <property type="evidence" value="ECO:0007669"/>
    <property type="project" value="TreeGrafter"/>
</dbReference>
<dbReference type="SUPFAM" id="SSF49313">
    <property type="entry name" value="Cadherin-like"/>
    <property type="match status" value="2"/>
</dbReference>
<reference evidence="5" key="1">
    <citation type="submission" date="2020-11" db="EMBL/GenBank/DDBJ databases">
        <authorList>
            <person name="Tran Van P."/>
        </authorList>
    </citation>
    <scope>NUCLEOTIDE SEQUENCE</scope>
</reference>
<evidence type="ECO:0000256" key="1">
    <source>
        <dbReference type="ARBA" id="ARBA00004370"/>
    </source>
</evidence>
<dbReference type="GO" id="GO:0007043">
    <property type="term" value="P:cell-cell junction assembly"/>
    <property type="evidence" value="ECO:0007669"/>
    <property type="project" value="TreeGrafter"/>
</dbReference>
<dbReference type="GO" id="GO:0044331">
    <property type="term" value="P:cell-cell adhesion mediated by cadherin"/>
    <property type="evidence" value="ECO:0007669"/>
    <property type="project" value="TreeGrafter"/>
</dbReference>
<dbReference type="OrthoDB" id="10029135at2759"/>
<dbReference type="GO" id="GO:0016339">
    <property type="term" value="P:calcium-dependent cell-cell adhesion via plasma membrane cell adhesion molecules"/>
    <property type="evidence" value="ECO:0007669"/>
    <property type="project" value="TreeGrafter"/>
</dbReference>
<evidence type="ECO:0000256" key="4">
    <source>
        <dbReference type="ARBA" id="ARBA00023136"/>
    </source>
</evidence>
<dbReference type="SMART" id="SM00112">
    <property type="entry name" value="CA"/>
    <property type="match status" value="2"/>
</dbReference>
<protein>
    <submittedName>
        <fullName evidence="5">Uncharacterized protein</fullName>
    </submittedName>
</protein>
<dbReference type="GO" id="GO:0007156">
    <property type="term" value="P:homophilic cell adhesion via plasma membrane adhesion molecules"/>
    <property type="evidence" value="ECO:0007669"/>
    <property type="project" value="InterPro"/>
</dbReference>
<keyword evidence="4" id="KW-0472">Membrane</keyword>
<dbReference type="PROSITE" id="PS50268">
    <property type="entry name" value="CADHERIN_2"/>
    <property type="match status" value="2"/>
</dbReference>
<evidence type="ECO:0000313" key="5">
    <source>
        <dbReference type="EMBL" id="CAD7234402.1"/>
    </source>
</evidence>
<dbReference type="GO" id="GO:0045296">
    <property type="term" value="F:cadherin binding"/>
    <property type="evidence" value="ECO:0007669"/>
    <property type="project" value="TreeGrafter"/>
</dbReference>
<gene>
    <name evidence="5" type="ORF">CTOB1V02_LOCUS12218</name>
</gene>
<name>A0A7R8ZWK3_9CRUS</name>
<dbReference type="InterPro" id="IPR015919">
    <property type="entry name" value="Cadherin-like_sf"/>
</dbReference>
<dbReference type="GO" id="GO:0034332">
    <property type="term" value="P:adherens junction organization"/>
    <property type="evidence" value="ECO:0007669"/>
    <property type="project" value="TreeGrafter"/>
</dbReference>
<dbReference type="GO" id="GO:0005912">
    <property type="term" value="C:adherens junction"/>
    <property type="evidence" value="ECO:0007669"/>
    <property type="project" value="TreeGrafter"/>
</dbReference>
<evidence type="ECO:0000256" key="2">
    <source>
        <dbReference type="ARBA" id="ARBA00022737"/>
    </source>
</evidence>
<dbReference type="GO" id="GO:0000902">
    <property type="term" value="P:cell morphogenesis"/>
    <property type="evidence" value="ECO:0007669"/>
    <property type="project" value="TreeGrafter"/>
</dbReference>
<dbReference type="AlphaFoldDB" id="A0A7R8ZWK3"/>
<accession>A0A7R8ZWK3</accession>
<dbReference type="GO" id="GO:0016477">
    <property type="term" value="P:cell migration"/>
    <property type="evidence" value="ECO:0007669"/>
    <property type="project" value="TreeGrafter"/>
</dbReference>
<organism evidence="5">
    <name type="scientific">Cyprideis torosa</name>
    <dbReference type="NCBI Taxonomy" id="163714"/>
    <lineage>
        <taxon>Eukaryota</taxon>
        <taxon>Metazoa</taxon>
        <taxon>Ecdysozoa</taxon>
        <taxon>Arthropoda</taxon>
        <taxon>Crustacea</taxon>
        <taxon>Oligostraca</taxon>
        <taxon>Ostracoda</taxon>
        <taxon>Podocopa</taxon>
        <taxon>Podocopida</taxon>
        <taxon>Cytherocopina</taxon>
        <taxon>Cytheroidea</taxon>
        <taxon>Cytherideidae</taxon>
        <taxon>Cyprideis</taxon>
    </lineage>
</organism>